<dbReference type="AlphaFoldDB" id="A0A1H8K469"/>
<dbReference type="RefSeq" id="WP_091976064.1">
    <property type="nucleotide sequence ID" value="NZ_FODF01000022.1"/>
</dbReference>
<accession>A0A1H8K469</accession>
<reference evidence="2 3" key="1">
    <citation type="submission" date="2016-10" db="EMBL/GenBank/DDBJ databases">
        <authorList>
            <person name="de Groot N.N."/>
        </authorList>
    </citation>
    <scope>NUCLEOTIDE SEQUENCE [LARGE SCALE GENOMIC DNA]</scope>
    <source>
        <strain evidence="2 3">Calf135</strain>
    </source>
</reference>
<sequence>MLIKKIKKASLIALTLLFLSSSTSSASIDITRISGHDRFDTAINVNDNFINYADNNNAVLSNGNEFKNSLYGSYIASTLRIPFYLNSGSHGIKTKILNELANKKVNHVYILGDYKSMDKSIDNTLLSKNIKFTRIYDKVKFDSYNQCNYVDSIPEQANSLIYDAYHENEPLGDIGSCIIINDNKFPDMLSAIPFVSQTAIYDSTKLFNYKGYDSMDGFQFIIGGFDSVPAYIKTFIGTDAPGLNDHHITDPETGDIFKYYSGRLSGKDRYETATEIAKAYEIVLEMDVSNIILVNGENFPDALTSGIASVYTQAPVLLTQSNKLNQYTKDYLKTHPIKNVIIVGGENSVSRNIEKEIRELK</sequence>
<dbReference type="Pfam" id="PF04122">
    <property type="entry name" value="CW_binding_2"/>
    <property type="match status" value="2"/>
</dbReference>
<evidence type="ECO:0000313" key="3">
    <source>
        <dbReference type="Proteomes" id="UP000199512"/>
    </source>
</evidence>
<dbReference type="Proteomes" id="UP000199512">
    <property type="component" value="Unassembled WGS sequence"/>
</dbReference>
<dbReference type="OrthoDB" id="1744836at2"/>
<dbReference type="Gene3D" id="3.40.50.12090">
    <property type="match status" value="2"/>
</dbReference>
<proteinExistence type="predicted"/>
<protein>
    <submittedName>
        <fullName evidence="2">Putative cell wall binding repeat 2</fullName>
    </submittedName>
</protein>
<gene>
    <name evidence="2" type="ORF">SAMN05216454_1224</name>
</gene>
<feature type="chain" id="PRO_5011463088" evidence="1">
    <location>
        <begin position="27"/>
        <end position="361"/>
    </location>
</feature>
<keyword evidence="3" id="KW-1185">Reference proteome</keyword>
<dbReference type="InterPro" id="IPR051922">
    <property type="entry name" value="Bact_Sporulation_Assoc"/>
</dbReference>
<feature type="signal peptide" evidence="1">
    <location>
        <begin position="1"/>
        <end position="26"/>
    </location>
</feature>
<dbReference type="InterPro" id="IPR007253">
    <property type="entry name" value="Cell_wall-bd_2"/>
</dbReference>
<organism evidence="2 3">
    <name type="scientific">Peptostreptococcus russellii</name>
    <dbReference type="NCBI Taxonomy" id="215200"/>
    <lineage>
        <taxon>Bacteria</taxon>
        <taxon>Bacillati</taxon>
        <taxon>Bacillota</taxon>
        <taxon>Clostridia</taxon>
        <taxon>Peptostreptococcales</taxon>
        <taxon>Peptostreptococcaceae</taxon>
        <taxon>Peptostreptococcus</taxon>
    </lineage>
</organism>
<dbReference type="EMBL" id="FODF01000022">
    <property type="protein sequence ID" value="SEN87625.1"/>
    <property type="molecule type" value="Genomic_DNA"/>
</dbReference>
<dbReference type="PANTHER" id="PTHR30032">
    <property type="entry name" value="N-ACETYLMURAMOYL-L-ALANINE AMIDASE-RELATED"/>
    <property type="match status" value="1"/>
</dbReference>
<evidence type="ECO:0000256" key="1">
    <source>
        <dbReference type="SAM" id="SignalP"/>
    </source>
</evidence>
<name>A0A1H8K469_9FIRM</name>
<keyword evidence="1" id="KW-0732">Signal</keyword>
<evidence type="ECO:0000313" key="2">
    <source>
        <dbReference type="EMBL" id="SEN87625.1"/>
    </source>
</evidence>
<dbReference type="PANTHER" id="PTHR30032:SF8">
    <property type="entry name" value="GERMINATION-SPECIFIC N-ACETYLMURAMOYL-L-ALANINE AMIDASE"/>
    <property type="match status" value="1"/>
</dbReference>
<dbReference type="STRING" id="215200.SAMN05216454_1224"/>